<dbReference type="Gene3D" id="1.10.287.1260">
    <property type="match status" value="1"/>
</dbReference>
<feature type="transmembrane region" description="Helical" evidence="7">
    <location>
        <begin position="598"/>
        <end position="628"/>
    </location>
</feature>
<dbReference type="InterPro" id="IPR023408">
    <property type="entry name" value="MscS_beta-dom_sf"/>
</dbReference>
<feature type="transmembrane region" description="Helical" evidence="7">
    <location>
        <begin position="301"/>
        <end position="320"/>
    </location>
</feature>
<dbReference type="InterPro" id="IPR006685">
    <property type="entry name" value="MscS_channel_2nd"/>
</dbReference>
<dbReference type="Proteomes" id="UP000184074">
    <property type="component" value="Unassembled WGS sequence"/>
</dbReference>
<accession>A0A1M5MG09</accession>
<feature type="transmembrane region" description="Helical" evidence="7">
    <location>
        <begin position="268"/>
        <end position="289"/>
    </location>
</feature>
<feature type="transmembrane region" description="Helical" evidence="7">
    <location>
        <begin position="480"/>
        <end position="504"/>
    </location>
</feature>
<feature type="transmembrane region" description="Helical" evidence="7">
    <location>
        <begin position="341"/>
        <end position="360"/>
    </location>
</feature>
<organism evidence="12 13">
    <name type="scientific">Cognatiyoonia sediminum</name>
    <dbReference type="NCBI Taxonomy" id="1508389"/>
    <lineage>
        <taxon>Bacteria</taxon>
        <taxon>Pseudomonadati</taxon>
        <taxon>Pseudomonadota</taxon>
        <taxon>Alphaproteobacteria</taxon>
        <taxon>Rhodobacterales</taxon>
        <taxon>Paracoccaceae</taxon>
        <taxon>Cognatiyoonia</taxon>
    </lineage>
</organism>
<keyword evidence="13" id="KW-1185">Reference proteome</keyword>
<evidence type="ECO:0000259" key="9">
    <source>
        <dbReference type="Pfam" id="PF00924"/>
    </source>
</evidence>
<dbReference type="PANTHER" id="PTHR30347:SF1">
    <property type="entry name" value="MECHANOSENSITIVE CHANNEL MSCK"/>
    <property type="match status" value="1"/>
</dbReference>
<keyword evidence="5 7" id="KW-1133">Transmembrane helix</keyword>
<protein>
    <submittedName>
        <fullName evidence="12">Small-conductance mechanosensitive channel</fullName>
    </submittedName>
</protein>
<feature type="transmembrane region" description="Helical" evidence="7">
    <location>
        <begin position="226"/>
        <end position="242"/>
    </location>
</feature>
<evidence type="ECO:0000259" key="11">
    <source>
        <dbReference type="Pfam" id="PF21082"/>
    </source>
</evidence>
<evidence type="ECO:0000313" key="13">
    <source>
        <dbReference type="Proteomes" id="UP000184074"/>
    </source>
</evidence>
<keyword evidence="6 7" id="KW-0472">Membrane</keyword>
<feature type="domain" description="Mechanosensitive ion channel MscS" evidence="9">
    <location>
        <begin position="615"/>
        <end position="682"/>
    </location>
</feature>
<evidence type="ECO:0000256" key="4">
    <source>
        <dbReference type="ARBA" id="ARBA00022692"/>
    </source>
</evidence>
<dbReference type="SUPFAM" id="SSF82689">
    <property type="entry name" value="Mechanosensitive channel protein MscS (YggB), C-terminal domain"/>
    <property type="match status" value="1"/>
</dbReference>
<keyword evidence="8" id="KW-0732">Signal</keyword>
<feature type="domain" description="Mechanosensitive ion channel MscS C-terminal" evidence="11">
    <location>
        <begin position="690"/>
        <end position="772"/>
    </location>
</feature>
<evidence type="ECO:0000256" key="5">
    <source>
        <dbReference type="ARBA" id="ARBA00022989"/>
    </source>
</evidence>
<evidence type="ECO:0000256" key="7">
    <source>
        <dbReference type="SAM" id="Phobius"/>
    </source>
</evidence>
<dbReference type="Pfam" id="PF21082">
    <property type="entry name" value="MS_channel_3rd"/>
    <property type="match status" value="1"/>
</dbReference>
<comment type="subcellular location">
    <subcellularLocation>
        <location evidence="1">Cell membrane</location>
        <topology evidence="1">Multi-pass membrane protein</topology>
    </subcellularLocation>
</comment>
<dbReference type="GO" id="GO:0008381">
    <property type="term" value="F:mechanosensitive monoatomic ion channel activity"/>
    <property type="evidence" value="ECO:0007669"/>
    <property type="project" value="UniProtKB-ARBA"/>
</dbReference>
<dbReference type="AlphaFoldDB" id="A0A1M5MG09"/>
<dbReference type="InterPro" id="IPR011066">
    <property type="entry name" value="MscS_channel_C_sf"/>
</dbReference>
<feature type="transmembrane region" description="Helical" evidence="7">
    <location>
        <begin position="441"/>
        <end position="459"/>
    </location>
</feature>
<dbReference type="Gene3D" id="3.30.70.100">
    <property type="match status" value="1"/>
</dbReference>
<dbReference type="Pfam" id="PF12607">
    <property type="entry name" value="DUF3772"/>
    <property type="match status" value="1"/>
</dbReference>
<feature type="transmembrane region" description="Helical" evidence="7">
    <location>
        <begin position="372"/>
        <end position="393"/>
    </location>
</feature>
<gene>
    <name evidence="12" type="ORF">SAMN05444003_0796</name>
</gene>
<dbReference type="PANTHER" id="PTHR30347">
    <property type="entry name" value="POTASSIUM CHANNEL RELATED"/>
    <property type="match status" value="1"/>
</dbReference>
<dbReference type="InterPro" id="IPR022249">
    <property type="entry name" value="DUF3772"/>
</dbReference>
<dbReference type="InterPro" id="IPR052702">
    <property type="entry name" value="MscS-like_channel"/>
</dbReference>
<evidence type="ECO:0000256" key="3">
    <source>
        <dbReference type="ARBA" id="ARBA00022475"/>
    </source>
</evidence>
<dbReference type="SUPFAM" id="SSF50182">
    <property type="entry name" value="Sm-like ribonucleoproteins"/>
    <property type="match status" value="1"/>
</dbReference>
<dbReference type="Pfam" id="PF00924">
    <property type="entry name" value="MS_channel_2nd"/>
    <property type="match status" value="1"/>
</dbReference>
<feature type="signal peptide" evidence="8">
    <location>
        <begin position="1"/>
        <end position="22"/>
    </location>
</feature>
<evidence type="ECO:0000313" key="12">
    <source>
        <dbReference type="EMBL" id="SHG75809.1"/>
    </source>
</evidence>
<dbReference type="Gene3D" id="2.30.30.60">
    <property type="match status" value="1"/>
</dbReference>
<dbReference type="EMBL" id="FQXB01000001">
    <property type="protein sequence ID" value="SHG75809.1"/>
    <property type="molecule type" value="Genomic_DNA"/>
</dbReference>
<proteinExistence type="inferred from homology"/>
<dbReference type="InterPro" id="IPR010920">
    <property type="entry name" value="LSM_dom_sf"/>
</dbReference>
<dbReference type="InterPro" id="IPR049278">
    <property type="entry name" value="MS_channel_C"/>
</dbReference>
<dbReference type="SUPFAM" id="SSF82861">
    <property type="entry name" value="Mechanosensitive channel protein MscS (YggB), transmembrane region"/>
    <property type="match status" value="1"/>
</dbReference>
<evidence type="ECO:0000256" key="2">
    <source>
        <dbReference type="ARBA" id="ARBA00008017"/>
    </source>
</evidence>
<comment type="similarity">
    <text evidence="2">Belongs to the MscS (TC 1.A.23) family.</text>
</comment>
<evidence type="ECO:0000256" key="6">
    <source>
        <dbReference type="ARBA" id="ARBA00023136"/>
    </source>
</evidence>
<keyword evidence="4 7" id="KW-0812">Transmembrane</keyword>
<feature type="transmembrane region" description="Helical" evidence="7">
    <location>
        <begin position="532"/>
        <end position="549"/>
    </location>
</feature>
<dbReference type="InterPro" id="IPR011014">
    <property type="entry name" value="MscS_channel_TM-2"/>
</dbReference>
<dbReference type="STRING" id="1508389.SAMN05444003_0796"/>
<feature type="domain" description="DUF3772" evidence="10">
    <location>
        <begin position="153"/>
        <end position="201"/>
    </location>
</feature>
<feature type="transmembrane region" description="Helical" evidence="7">
    <location>
        <begin position="570"/>
        <end position="592"/>
    </location>
</feature>
<name>A0A1M5MG09_9RHOB</name>
<reference evidence="12 13" key="1">
    <citation type="submission" date="2016-11" db="EMBL/GenBank/DDBJ databases">
        <authorList>
            <person name="Jaros S."/>
            <person name="Januszkiewicz K."/>
            <person name="Wedrychowicz H."/>
        </authorList>
    </citation>
    <scope>NUCLEOTIDE SEQUENCE [LARGE SCALE GENOMIC DNA]</scope>
    <source>
        <strain evidence="12 13">DSM 28715</strain>
    </source>
</reference>
<dbReference type="GO" id="GO:0005886">
    <property type="term" value="C:plasma membrane"/>
    <property type="evidence" value="ECO:0007669"/>
    <property type="project" value="UniProtKB-SubCell"/>
</dbReference>
<keyword evidence="3" id="KW-1003">Cell membrane</keyword>
<sequence length="794" mass="86589">MGAMFRIFLTIAVLSFALPSFAQEETTSVPETPVDDGAAIATAIEDSDLTDGEKAAVAWSIVANAAEEIVKREDASPFALNRFRIQLLEWRDAFLSRQGINAERIATLDAQIAALGPDPASDETLPAEAPEITERRAALQEQRAELAAPAQLAAEGLAQANGLILELDHRISQIEREELTTRGPTPLNPIYWGPAVASLTESVTNWGKEGSAGFFARLRNGSLERVLPGAILLIGVALWIAFKSRGWLASWRDSVVATQSRWKPIQDFFLEFFKLALPLLALTLFVYGIRRLGIFGVVGNPILIALASAATITIFARWLGSEFFPTGEETGPLNYAEEDRAIFRRLTFLLGLGIAGLTVFEVLMSTADAENISIGVILFPINFLAAIALFRFGRKLRDTKQITEKEEITGGIRRYVGFLCMLVAIAVPLLIAAGFSLASNALFRPFVLSLALVGFMMLLHVQISRSWSLYRGRTEDQSDALAPVLIGFVLTLVTLPLLALVWGASSSDLAEWWGRFQSGITVGDTTISPSEFVSFVLVFIIGYVITGFVQSFLKSTILPRTSIDIGGRNAILAGVGYVGVMLSAIFAINSAGIDLTSIALVAGALSVGIGFGLQNIVSNFVSGIILLIERPVSEGDWIEVNGHTGYVRRISVRSTQIETFDRTDVIIPNADLASGAVTNWTRGNSVGRVIIPVGVAYGSDPEKVMEILKDVAMKHPMVLHYPEPSVLFMSFGDSSLDFEVRAILRDVNFILSVQSEMNMEISKRFEEEGIEIPFPQRDLWVRNVQDLTGVEKEK</sequence>
<evidence type="ECO:0000259" key="10">
    <source>
        <dbReference type="Pfam" id="PF12607"/>
    </source>
</evidence>
<feature type="transmembrane region" description="Helical" evidence="7">
    <location>
        <begin position="414"/>
        <end position="435"/>
    </location>
</feature>
<evidence type="ECO:0000256" key="8">
    <source>
        <dbReference type="SAM" id="SignalP"/>
    </source>
</evidence>
<feature type="chain" id="PRO_5009912324" evidence="8">
    <location>
        <begin position="23"/>
        <end position="794"/>
    </location>
</feature>
<dbReference type="OrthoDB" id="9799209at2"/>
<dbReference type="RefSeq" id="WP_072899471.1">
    <property type="nucleotide sequence ID" value="NZ_FQXB01000001.1"/>
</dbReference>
<evidence type="ECO:0000256" key="1">
    <source>
        <dbReference type="ARBA" id="ARBA00004651"/>
    </source>
</evidence>